<comment type="caution">
    <text evidence="6">The sequence shown here is derived from an EMBL/GenBank/DDBJ whole genome shotgun (WGS) entry which is preliminary data.</text>
</comment>
<dbReference type="RefSeq" id="WP_394488468.1">
    <property type="nucleotide sequence ID" value="NZ_JBIGIA010000008.1"/>
</dbReference>
<evidence type="ECO:0000256" key="1">
    <source>
        <dbReference type="ARBA" id="ARBA00022723"/>
    </source>
</evidence>
<evidence type="ECO:0000256" key="3">
    <source>
        <dbReference type="ARBA" id="ARBA00023004"/>
    </source>
</evidence>
<name>A0ABW7G6P7_9BURK</name>
<protein>
    <submittedName>
        <fullName evidence="6">Metallophosphoesterase family protein</fullName>
        <ecNumber evidence="6">3.1.-.-</ecNumber>
    </submittedName>
</protein>
<dbReference type="InterPro" id="IPR029052">
    <property type="entry name" value="Metallo-depent_PP-like"/>
</dbReference>
<evidence type="ECO:0000256" key="4">
    <source>
        <dbReference type="ARBA" id="ARBA00025742"/>
    </source>
</evidence>
<feature type="domain" description="Calcineurin-like phosphoesterase" evidence="5">
    <location>
        <begin position="3"/>
        <end position="191"/>
    </location>
</feature>
<evidence type="ECO:0000256" key="2">
    <source>
        <dbReference type="ARBA" id="ARBA00022801"/>
    </source>
</evidence>
<dbReference type="Proteomes" id="UP001606305">
    <property type="component" value="Unassembled WGS sequence"/>
</dbReference>
<comment type="similarity">
    <text evidence="4">Belongs to the cyclic nucleotide phosphodiesterase class-III family.</text>
</comment>
<dbReference type="EC" id="3.1.-.-" evidence="6"/>
<evidence type="ECO:0000313" key="6">
    <source>
        <dbReference type="EMBL" id="MFG6457609.1"/>
    </source>
</evidence>
<organism evidence="6 7">
    <name type="scientific">Pelomonas nitida</name>
    <dbReference type="NCBI Taxonomy" id="3299027"/>
    <lineage>
        <taxon>Bacteria</taxon>
        <taxon>Pseudomonadati</taxon>
        <taxon>Pseudomonadota</taxon>
        <taxon>Betaproteobacteria</taxon>
        <taxon>Burkholderiales</taxon>
        <taxon>Sphaerotilaceae</taxon>
        <taxon>Roseateles</taxon>
    </lineage>
</organism>
<sequence length="265" mass="29527">MTTLLQLSDPHFGTERPQAMAALQQLCALRRPDLLLVTGDITQRARPEEFARARAYFDRLGVPAQLLVPGNHDIPLFDLLTRLFRPYARFARVFGPVLESEFERDDLLVLTLNTTRRYRHAQGEVSPAQIERVAARLAAARPGQLRLVAVHQPVAVTQPRDAGNLLRGHEQAVRRWAAAGADAVLGGHIHLPYVLPLRPRWPDLPRPMWAVQAGTALSHRLRGGISNSVNVIRAGRAAVVERWDLEDATGRFRCVATTPIGTPRR</sequence>
<evidence type="ECO:0000259" key="5">
    <source>
        <dbReference type="Pfam" id="PF00149"/>
    </source>
</evidence>
<accession>A0ABW7G6P7</accession>
<dbReference type="PANTHER" id="PTHR42988:SF2">
    <property type="entry name" value="CYCLIC NUCLEOTIDE PHOSPHODIESTERASE CBUA0032-RELATED"/>
    <property type="match status" value="1"/>
</dbReference>
<dbReference type="Gene3D" id="3.60.21.10">
    <property type="match status" value="1"/>
</dbReference>
<keyword evidence="2 6" id="KW-0378">Hydrolase</keyword>
<evidence type="ECO:0000313" key="7">
    <source>
        <dbReference type="Proteomes" id="UP001606305"/>
    </source>
</evidence>
<proteinExistence type="inferred from homology"/>
<keyword evidence="7" id="KW-1185">Reference proteome</keyword>
<keyword evidence="3" id="KW-0408">Iron</keyword>
<dbReference type="Pfam" id="PF00149">
    <property type="entry name" value="Metallophos"/>
    <property type="match status" value="1"/>
</dbReference>
<keyword evidence="1" id="KW-0479">Metal-binding</keyword>
<gene>
    <name evidence="6" type="ORF">ACG00X_12280</name>
</gene>
<reference evidence="6 7" key="1">
    <citation type="submission" date="2024-09" db="EMBL/GenBank/DDBJ databases">
        <title>Novel species of the genus Pelomonas and Roseateles isolated from streams.</title>
        <authorList>
            <person name="Lu H."/>
        </authorList>
    </citation>
    <scope>NUCLEOTIDE SEQUENCE [LARGE SCALE GENOMIC DNA]</scope>
    <source>
        <strain evidence="6 7">BYS96W</strain>
    </source>
</reference>
<dbReference type="GO" id="GO:0016787">
    <property type="term" value="F:hydrolase activity"/>
    <property type="evidence" value="ECO:0007669"/>
    <property type="project" value="UniProtKB-KW"/>
</dbReference>
<dbReference type="InterPro" id="IPR050884">
    <property type="entry name" value="CNP_phosphodiesterase-III"/>
</dbReference>
<dbReference type="PANTHER" id="PTHR42988">
    <property type="entry name" value="PHOSPHOHYDROLASE"/>
    <property type="match status" value="1"/>
</dbReference>
<dbReference type="EMBL" id="JBIGIA010000008">
    <property type="protein sequence ID" value="MFG6457609.1"/>
    <property type="molecule type" value="Genomic_DNA"/>
</dbReference>
<dbReference type="SUPFAM" id="SSF56300">
    <property type="entry name" value="Metallo-dependent phosphatases"/>
    <property type="match status" value="1"/>
</dbReference>
<dbReference type="InterPro" id="IPR004843">
    <property type="entry name" value="Calcineurin-like_PHP"/>
</dbReference>